<evidence type="ECO:0000256" key="1">
    <source>
        <dbReference type="SAM" id="SignalP"/>
    </source>
</evidence>
<protein>
    <recommendedName>
        <fullName evidence="4">DUF3244 domain-containing protein</fullName>
    </recommendedName>
</protein>
<feature type="chain" id="PRO_5045510505" description="DUF3244 domain-containing protein" evidence="1">
    <location>
        <begin position="21"/>
        <end position="122"/>
    </location>
</feature>
<reference evidence="2 3" key="1">
    <citation type="journal article" date="2022" name="Int. J. Syst. Evol. Microbiol.">
        <title>Prevotella herbatica sp. nov., a plant polysaccharide-decomposing anaerobic bacterium isolated from a methanogenic reactor.</title>
        <authorList>
            <person name="Uek A."/>
            <person name="Tonouchi A."/>
            <person name="Kaku N."/>
            <person name="Ueki K."/>
        </authorList>
    </citation>
    <scope>NUCLEOTIDE SEQUENCE [LARGE SCALE GENOMIC DNA]</scope>
    <source>
        <strain evidence="2 3">WR041</strain>
    </source>
</reference>
<evidence type="ECO:0000313" key="2">
    <source>
        <dbReference type="EMBL" id="BCS85533.1"/>
    </source>
</evidence>
<proteinExistence type="predicted"/>
<dbReference type="RefSeq" id="WP_207153181.1">
    <property type="nucleotide sequence ID" value="NZ_AP024484.1"/>
</dbReference>
<dbReference type="EMBL" id="AP024484">
    <property type="protein sequence ID" value="BCS85533.1"/>
    <property type="molecule type" value="Genomic_DNA"/>
</dbReference>
<gene>
    <name evidence="2" type="ORF">prwr041_14260</name>
</gene>
<name>A0ABN6ELD7_9BACT</name>
<organism evidence="2 3">
    <name type="scientific">Prevotella herbatica</name>
    <dbReference type="NCBI Taxonomy" id="2801997"/>
    <lineage>
        <taxon>Bacteria</taxon>
        <taxon>Pseudomonadati</taxon>
        <taxon>Bacteroidota</taxon>
        <taxon>Bacteroidia</taxon>
        <taxon>Bacteroidales</taxon>
        <taxon>Prevotellaceae</taxon>
        <taxon>Prevotella</taxon>
    </lineage>
</organism>
<keyword evidence="1" id="KW-0732">Signal</keyword>
<sequence>MKRLLTFFFFICTATISVVANNGVNGYVIDLTCTVIDPRPTPVTRAPQAMPIVSVEGNTLFLNNSFFQDIVVQIQDNQGDIVYCVNVPYGINSIAIPTSLSDGEYQLFLKTSTQIYEGTLIL</sequence>
<evidence type="ECO:0000313" key="3">
    <source>
        <dbReference type="Proteomes" id="UP001319045"/>
    </source>
</evidence>
<feature type="signal peptide" evidence="1">
    <location>
        <begin position="1"/>
        <end position="20"/>
    </location>
</feature>
<keyword evidence="3" id="KW-1185">Reference proteome</keyword>
<accession>A0ABN6ELD7</accession>
<evidence type="ECO:0008006" key="4">
    <source>
        <dbReference type="Google" id="ProtNLM"/>
    </source>
</evidence>
<dbReference type="Proteomes" id="UP001319045">
    <property type="component" value="Chromosome"/>
</dbReference>